<evidence type="ECO:0000256" key="1">
    <source>
        <dbReference type="SAM" id="MobiDB-lite"/>
    </source>
</evidence>
<organism evidence="2 3">
    <name type="scientific">Puccinia graminis f. sp. tritici</name>
    <dbReference type="NCBI Taxonomy" id="56615"/>
    <lineage>
        <taxon>Eukaryota</taxon>
        <taxon>Fungi</taxon>
        <taxon>Dikarya</taxon>
        <taxon>Basidiomycota</taxon>
        <taxon>Pucciniomycotina</taxon>
        <taxon>Pucciniomycetes</taxon>
        <taxon>Pucciniales</taxon>
        <taxon>Pucciniaceae</taxon>
        <taxon>Puccinia</taxon>
    </lineage>
</organism>
<dbReference type="AlphaFoldDB" id="A0A5B0RRD2"/>
<evidence type="ECO:0000313" key="2">
    <source>
        <dbReference type="EMBL" id="KAA1127838.1"/>
    </source>
</evidence>
<comment type="caution">
    <text evidence="2">The sequence shown here is derived from an EMBL/GenBank/DDBJ whole genome shotgun (WGS) entry which is preliminary data.</text>
</comment>
<name>A0A5B0RRD2_PUCGR</name>
<gene>
    <name evidence="2" type="ORF">PGTUg99_002060</name>
</gene>
<reference evidence="2 3" key="1">
    <citation type="submission" date="2019-05" db="EMBL/GenBank/DDBJ databases">
        <title>Emergence of the Ug99 lineage of the wheat stem rust pathogen through somatic hybridization.</title>
        <authorList>
            <person name="Li F."/>
            <person name="Upadhyaya N.M."/>
            <person name="Sperschneider J."/>
            <person name="Matny O."/>
            <person name="Nguyen-Phuc H."/>
            <person name="Mago R."/>
            <person name="Raley C."/>
            <person name="Miller M.E."/>
            <person name="Silverstein K.A.T."/>
            <person name="Henningsen E."/>
            <person name="Hirsch C.D."/>
            <person name="Visser B."/>
            <person name="Pretorius Z.A."/>
            <person name="Steffenson B.J."/>
            <person name="Schwessinger B."/>
            <person name="Dodds P.N."/>
            <person name="Figueroa M."/>
        </authorList>
    </citation>
    <scope>NUCLEOTIDE SEQUENCE [LARGE SCALE GENOMIC DNA]</scope>
    <source>
        <strain evidence="2 3">Ug99</strain>
    </source>
</reference>
<sequence length="98" mass="11153">MLPSCPAHDRPESSPGEDGRQEKLPKQEEDEEERQWTDITPTLIQGAHRTSWRRMRSSLHPISISSISSQPSKSWTPGWIRELGEVHSRIPNSTLSNP</sequence>
<feature type="compositionally biased region" description="Basic and acidic residues" evidence="1">
    <location>
        <begin position="7"/>
        <end position="27"/>
    </location>
</feature>
<dbReference type="Proteomes" id="UP000325313">
    <property type="component" value="Unassembled WGS sequence"/>
</dbReference>
<proteinExistence type="predicted"/>
<accession>A0A5B0RRD2</accession>
<evidence type="ECO:0000313" key="3">
    <source>
        <dbReference type="Proteomes" id="UP000325313"/>
    </source>
</evidence>
<feature type="region of interest" description="Disordered" evidence="1">
    <location>
        <begin position="1"/>
        <end position="51"/>
    </location>
</feature>
<protein>
    <submittedName>
        <fullName evidence="2">Uncharacterized protein</fullName>
    </submittedName>
</protein>
<dbReference type="EMBL" id="VDEP01000148">
    <property type="protein sequence ID" value="KAA1127838.1"/>
    <property type="molecule type" value="Genomic_DNA"/>
</dbReference>